<proteinExistence type="predicted"/>
<dbReference type="SUPFAM" id="SSF49764">
    <property type="entry name" value="HSP20-like chaperones"/>
    <property type="match status" value="1"/>
</dbReference>
<evidence type="ECO:0000313" key="1">
    <source>
        <dbReference type="EMBL" id="WOK04369.1"/>
    </source>
</evidence>
<dbReference type="EMBL" id="CP136051">
    <property type="protein sequence ID" value="WOK04369.1"/>
    <property type="molecule type" value="Genomic_DNA"/>
</dbReference>
<gene>
    <name evidence="1" type="ORF">RT717_14915</name>
</gene>
<dbReference type="Gene3D" id="2.60.40.790">
    <property type="match status" value="1"/>
</dbReference>
<dbReference type="Proteomes" id="UP001302349">
    <property type="component" value="Chromosome"/>
</dbReference>
<protein>
    <submittedName>
        <fullName evidence="1">Hsp20/alpha crystallin family protein</fullName>
    </submittedName>
</protein>
<name>A0ABZ0IH48_9BACT</name>
<organism evidence="1 2">
    <name type="scientific">Imperialibacter roseus</name>
    <dbReference type="NCBI Taxonomy" id="1324217"/>
    <lineage>
        <taxon>Bacteria</taxon>
        <taxon>Pseudomonadati</taxon>
        <taxon>Bacteroidota</taxon>
        <taxon>Cytophagia</taxon>
        <taxon>Cytophagales</taxon>
        <taxon>Flammeovirgaceae</taxon>
        <taxon>Imperialibacter</taxon>
    </lineage>
</organism>
<sequence length="133" mass="15041">MKMKLSDSLVKNMVVTADLLNTINGGMSLPSTKMRKLEDCYELDVVAPGLSVENLKIEIHNRHLSVFHYLNYKAPNHTNEQEGAPNIVHLMPIPFDVELDSITALYEGKHLKVIMPFNELAEGYFRSIDIDTV</sequence>
<accession>A0ABZ0IH48</accession>
<dbReference type="InterPro" id="IPR008978">
    <property type="entry name" value="HSP20-like_chaperone"/>
</dbReference>
<keyword evidence="2" id="KW-1185">Reference proteome</keyword>
<reference evidence="1 2" key="1">
    <citation type="journal article" date="2023" name="Microbiol. Resour. Announc.">
        <title>Complete Genome Sequence of Imperialibacter roseus strain P4T.</title>
        <authorList>
            <person name="Tizabi D.R."/>
            <person name="Bachvaroff T."/>
            <person name="Hill R.T."/>
        </authorList>
    </citation>
    <scope>NUCLEOTIDE SEQUENCE [LARGE SCALE GENOMIC DNA]</scope>
    <source>
        <strain evidence="1 2">P4T</strain>
    </source>
</reference>
<dbReference type="CDD" id="cd06464">
    <property type="entry name" value="ACD_sHsps-like"/>
    <property type="match status" value="1"/>
</dbReference>
<evidence type="ECO:0000313" key="2">
    <source>
        <dbReference type="Proteomes" id="UP001302349"/>
    </source>
</evidence>
<dbReference type="RefSeq" id="WP_317487180.1">
    <property type="nucleotide sequence ID" value="NZ_CP136051.1"/>
</dbReference>